<protein>
    <submittedName>
        <fullName evidence="1">Putative virion structural protein</fullName>
    </submittedName>
</protein>
<evidence type="ECO:0000313" key="1">
    <source>
        <dbReference type="EMBL" id="QGH71938.1"/>
    </source>
</evidence>
<gene>
    <name evidence="1" type="ORF">N1M2_75</name>
</gene>
<reference evidence="1 2" key="1">
    <citation type="submission" date="2019-11" db="EMBL/GenBank/DDBJ databases">
        <authorList>
            <person name="Lewis R."/>
            <person name="Clooney A.G."/>
            <person name="Stockdale S.R."/>
            <person name="Buttimer C."/>
            <person name="Draper L.A."/>
            <person name="Ross R.P."/>
            <person name="Hill C."/>
        </authorList>
    </citation>
    <scope>NUCLEOTIDE SEQUENCE [LARGE SCALE GENOMIC DNA]</scope>
</reference>
<evidence type="ECO:0000313" key="2">
    <source>
        <dbReference type="Proteomes" id="UP000464669"/>
    </source>
</evidence>
<proteinExistence type="predicted"/>
<dbReference type="Proteomes" id="UP000464669">
    <property type="component" value="Segment"/>
</dbReference>
<dbReference type="EMBL" id="MN642089">
    <property type="protein sequence ID" value="QGH71938.1"/>
    <property type="molecule type" value="Genomic_DNA"/>
</dbReference>
<keyword evidence="2" id="KW-1185">Reference proteome</keyword>
<organism evidence="1 2">
    <name type="scientific">Klebsiella phage N1M2</name>
    <dbReference type="NCBI Taxonomy" id="2664939"/>
    <lineage>
        <taxon>Viruses</taxon>
        <taxon>Duplodnaviria</taxon>
        <taxon>Heunggongvirae</taxon>
        <taxon>Uroviricota</taxon>
        <taxon>Caudoviricetes</taxon>
        <taxon>Chimalliviridae</taxon>
        <taxon>Nimduovirus</taxon>
        <taxon>Nimduovirus N1M2</taxon>
    </lineage>
</organism>
<name>A0A6B7ZEL5_9CAUD</name>
<accession>A0A6B7ZEL5</accession>
<sequence length="144" mass="16627">MSHLAHIVKLKQNLIAEGVTNPEIQIAIARTAYVKALITVNTANKLDEEKCIEFNRYVLSYWNETTPVNGLLVMKTIGDFFRNLENFLEHTFTDCVLNIQIVPYVENPADLEYTKLETYQSLVQQLVDEANYKLPQFMETEQIV</sequence>